<accession>A0ABQ9Y1M2</accession>
<comment type="caution">
    <text evidence="1">The sequence shown here is derived from an EMBL/GenBank/DDBJ whole genome shotgun (WGS) entry which is preliminary data.</text>
</comment>
<name>A0ABQ9Y1M2_9EUKA</name>
<dbReference type="EMBL" id="JARBJD010000045">
    <property type="protein sequence ID" value="KAK2957636.1"/>
    <property type="molecule type" value="Genomic_DNA"/>
</dbReference>
<dbReference type="Proteomes" id="UP001281761">
    <property type="component" value="Unassembled WGS sequence"/>
</dbReference>
<gene>
    <name evidence="1" type="ORF">BLNAU_7535</name>
</gene>
<sequence length="357" mass="40237">MEDGSWVAESEEETRISQPLRQNAATTHLSSSLSSSFVSDGVVFGTNCSPFLNWKEEDLESEQETVRIFQSLVATVKLQPALDVSLEAKAVNFLKSLDPKVQKSAEVFLNSHGRTTDESLTNFIQSIGVLISSTSQGITIAAVKILRLLISLCSPKVLLALVKADLIPQLIASLNPLILPFAEAVDIHLYLMKSINKSSWLATPYGLYGLKIQNQDEPQAVHETILKQVVAPSEKYLYYLCVNRFSIVDGEQSTELMTLIPRLLEMSLYYQPTMEIVLHMPVILTIPIVEAQRRWNMIRREYRQMGKTVLCMLRMEGFEDVSEERLLNDQDGSYARSIVTRSIDWSNLHGMNLLRRA</sequence>
<evidence type="ECO:0000313" key="2">
    <source>
        <dbReference type="Proteomes" id="UP001281761"/>
    </source>
</evidence>
<evidence type="ECO:0000313" key="1">
    <source>
        <dbReference type="EMBL" id="KAK2957636.1"/>
    </source>
</evidence>
<organism evidence="1 2">
    <name type="scientific">Blattamonas nauphoetae</name>
    <dbReference type="NCBI Taxonomy" id="2049346"/>
    <lineage>
        <taxon>Eukaryota</taxon>
        <taxon>Metamonada</taxon>
        <taxon>Preaxostyla</taxon>
        <taxon>Oxymonadida</taxon>
        <taxon>Blattamonas</taxon>
    </lineage>
</organism>
<dbReference type="InterPro" id="IPR016024">
    <property type="entry name" value="ARM-type_fold"/>
</dbReference>
<reference evidence="1 2" key="1">
    <citation type="journal article" date="2022" name="bioRxiv">
        <title>Genomics of Preaxostyla Flagellates Illuminates Evolutionary Transitions and the Path Towards Mitochondrial Loss.</title>
        <authorList>
            <person name="Novak L.V.F."/>
            <person name="Treitli S.C."/>
            <person name="Pyrih J."/>
            <person name="Halakuc P."/>
            <person name="Pipaliya S.V."/>
            <person name="Vacek V."/>
            <person name="Brzon O."/>
            <person name="Soukal P."/>
            <person name="Eme L."/>
            <person name="Dacks J.B."/>
            <person name="Karnkowska A."/>
            <person name="Elias M."/>
            <person name="Hampl V."/>
        </authorList>
    </citation>
    <scope>NUCLEOTIDE SEQUENCE [LARGE SCALE GENOMIC DNA]</scope>
    <source>
        <strain evidence="1">NAU3</strain>
        <tissue evidence="1">Gut</tissue>
    </source>
</reference>
<keyword evidence="2" id="KW-1185">Reference proteome</keyword>
<dbReference type="SUPFAM" id="SSF48371">
    <property type="entry name" value="ARM repeat"/>
    <property type="match status" value="1"/>
</dbReference>
<protein>
    <submittedName>
        <fullName evidence="1">Uncharacterized protein</fullName>
    </submittedName>
</protein>
<proteinExistence type="predicted"/>